<reference evidence="1" key="2">
    <citation type="submission" date="2021-02" db="EMBL/GenBank/DDBJ databases">
        <authorList>
            <person name="Kimball J.A."/>
            <person name="Haas M.W."/>
            <person name="Macchietto M."/>
            <person name="Kono T."/>
            <person name="Duquette J."/>
            <person name="Shao M."/>
        </authorList>
    </citation>
    <scope>NUCLEOTIDE SEQUENCE</scope>
    <source>
        <tissue evidence="1">Fresh leaf tissue</tissue>
    </source>
</reference>
<sequence>MVSQEHADAGTEWKVLSGTDFTAAVFFPSQLSTQYKSGSPFGPALAASASFPRCSSPSSLLFIVACRPWPNERHGGGGRRGHPVVNLDGLPGADDFLFGFLARFDSTEPLYRRHLLAGKPTGFFVSTST</sequence>
<dbReference type="EMBL" id="JAAALK010000082">
    <property type="protein sequence ID" value="KAG8087196.1"/>
    <property type="molecule type" value="Genomic_DNA"/>
</dbReference>
<reference evidence="1" key="1">
    <citation type="journal article" date="2021" name="bioRxiv">
        <title>Whole Genome Assembly and Annotation of Northern Wild Rice, Zizania palustris L., Supports a Whole Genome Duplication in the Zizania Genus.</title>
        <authorList>
            <person name="Haas M."/>
            <person name="Kono T."/>
            <person name="Macchietto M."/>
            <person name="Millas R."/>
            <person name="McGilp L."/>
            <person name="Shao M."/>
            <person name="Duquette J."/>
            <person name="Hirsch C.N."/>
            <person name="Kimball J."/>
        </authorList>
    </citation>
    <scope>NUCLEOTIDE SEQUENCE</scope>
    <source>
        <tissue evidence="1">Fresh leaf tissue</tissue>
    </source>
</reference>
<keyword evidence="2" id="KW-1185">Reference proteome</keyword>
<dbReference type="AlphaFoldDB" id="A0A8J5WBS4"/>
<evidence type="ECO:0000313" key="1">
    <source>
        <dbReference type="EMBL" id="KAG8087196.1"/>
    </source>
</evidence>
<comment type="caution">
    <text evidence="1">The sequence shown here is derived from an EMBL/GenBank/DDBJ whole genome shotgun (WGS) entry which is preliminary data.</text>
</comment>
<dbReference type="Proteomes" id="UP000729402">
    <property type="component" value="Unassembled WGS sequence"/>
</dbReference>
<gene>
    <name evidence="1" type="ORF">GUJ93_ZPchr0010g10523</name>
</gene>
<accession>A0A8J5WBS4</accession>
<dbReference type="OrthoDB" id="504689at2759"/>
<protein>
    <submittedName>
        <fullName evidence="1">Uncharacterized protein</fullName>
    </submittedName>
</protein>
<organism evidence="1 2">
    <name type="scientific">Zizania palustris</name>
    <name type="common">Northern wild rice</name>
    <dbReference type="NCBI Taxonomy" id="103762"/>
    <lineage>
        <taxon>Eukaryota</taxon>
        <taxon>Viridiplantae</taxon>
        <taxon>Streptophyta</taxon>
        <taxon>Embryophyta</taxon>
        <taxon>Tracheophyta</taxon>
        <taxon>Spermatophyta</taxon>
        <taxon>Magnoliopsida</taxon>
        <taxon>Liliopsida</taxon>
        <taxon>Poales</taxon>
        <taxon>Poaceae</taxon>
        <taxon>BOP clade</taxon>
        <taxon>Oryzoideae</taxon>
        <taxon>Oryzeae</taxon>
        <taxon>Zizaniinae</taxon>
        <taxon>Zizania</taxon>
    </lineage>
</organism>
<proteinExistence type="predicted"/>
<name>A0A8J5WBS4_ZIZPA</name>
<evidence type="ECO:0000313" key="2">
    <source>
        <dbReference type="Proteomes" id="UP000729402"/>
    </source>
</evidence>